<evidence type="ECO:0000313" key="4">
    <source>
        <dbReference type="Proteomes" id="UP001189429"/>
    </source>
</evidence>
<accession>A0ABN9QUP7</accession>
<gene>
    <name evidence="3" type="ORF">PCOR1329_LOCUS15111</name>
</gene>
<comment type="caution">
    <text evidence="3">The sequence shown here is derived from an EMBL/GenBank/DDBJ whole genome shotgun (WGS) entry which is preliminary data.</text>
</comment>
<dbReference type="EMBL" id="CAUYUJ010004555">
    <property type="protein sequence ID" value="CAK0810020.1"/>
    <property type="molecule type" value="Genomic_DNA"/>
</dbReference>
<keyword evidence="2" id="KW-1133">Transmembrane helix</keyword>
<feature type="transmembrane region" description="Helical" evidence="2">
    <location>
        <begin position="90"/>
        <end position="115"/>
    </location>
</feature>
<feature type="transmembrane region" description="Helical" evidence="2">
    <location>
        <begin position="53"/>
        <end position="70"/>
    </location>
</feature>
<keyword evidence="2" id="KW-0472">Membrane</keyword>
<protein>
    <submittedName>
        <fullName evidence="3">Uncharacterized protein</fullName>
    </submittedName>
</protein>
<reference evidence="3" key="1">
    <citation type="submission" date="2023-10" db="EMBL/GenBank/DDBJ databases">
        <authorList>
            <person name="Chen Y."/>
            <person name="Shah S."/>
            <person name="Dougan E. K."/>
            <person name="Thang M."/>
            <person name="Chan C."/>
        </authorList>
    </citation>
    <scope>NUCLEOTIDE SEQUENCE [LARGE SCALE GENOMIC DNA]</scope>
</reference>
<organism evidence="3 4">
    <name type="scientific">Prorocentrum cordatum</name>
    <dbReference type="NCBI Taxonomy" id="2364126"/>
    <lineage>
        <taxon>Eukaryota</taxon>
        <taxon>Sar</taxon>
        <taxon>Alveolata</taxon>
        <taxon>Dinophyceae</taxon>
        <taxon>Prorocentrales</taxon>
        <taxon>Prorocentraceae</taxon>
        <taxon>Prorocentrum</taxon>
    </lineage>
</organism>
<dbReference type="Proteomes" id="UP001189429">
    <property type="component" value="Unassembled WGS sequence"/>
</dbReference>
<feature type="region of interest" description="Disordered" evidence="1">
    <location>
        <begin position="26"/>
        <end position="46"/>
    </location>
</feature>
<keyword evidence="4" id="KW-1185">Reference proteome</keyword>
<keyword evidence="2" id="KW-0812">Transmembrane</keyword>
<proteinExistence type="predicted"/>
<evidence type="ECO:0000256" key="2">
    <source>
        <dbReference type="SAM" id="Phobius"/>
    </source>
</evidence>
<evidence type="ECO:0000256" key="1">
    <source>
        <dbReference type="SAM" id="MobiDB-lite"/>
    </source>
</evidence>
<feature type="non-terminal residue" evidence="3">
    <location>
        <position position="361"/>
    </location>
</feature>
<name>A0ABN9QUP7_9DINO</name>
<feature type="compositionally biased region" description="Low complexity" evidence="1">
    <location>
        <begin position="28"/>
        <end position="45"/>
    </location>
</feature>
<sequence>MRRGPSSNHLGEVDLARMRSRRTACVRSAGTGSTTSTGTSAAPSAKVSTSPSLKVVLVFLVTSAALVAGARAEGRYKALRLRTNLSGLQAFSLSVLKPSVVPVVLFLMLLALSLWHRLTMSWTGRWPSSAPPSPWQLSEILRLSVWHCTRWSNAWRRSCAIRTPWPRLRWRMLRLSGSWSKPPLPTRPPTRRWTMSTPWSFDGRYWLKSKQSVIYMSVNAALQRHVPMLPLLQVLLLKWRLAQEVFKVCKLMVVAFLLDLGMRNPLLAAMRLLAKWVESQDWCTKHNQRFEFWMQIKEFRTHLDQDAASEDLDKLEKLMQKQSRIKAAKRIRTVRDGAAASFNRVLEQMQPGAAGPVHRAQ</sequence>
<evidence type="ECO:0000313" key="3">
    <source>
        <dbReference type="EMBL" id="CAK0810020.1"/>
    </source>
</evidence>